<feature type="transmembrane region" description="Helical" evidence="1">
    <location>
        <begin position="134"/>
        <end position="154"/>
    </location>
</feature>
<dbReference type="EMBL" id="AWSO01000156">
    <property type="protein sequence ID" value="ESK94023.1"/>
    <property type="molecule type" value="Genomic_DNA"/>
</dbReference>
<proteinExistence type="predicted"/>
<dbReference type="OrthoDB" id="3354175at2759"/>
<keyword evidence="1" id="KW-0472">Membrane</keyword>
<feature type="transmembrane region" description="Helical" evidence="1">
    <location>
        <begin position="166"/>
        <end position="194"/>
    </location>
</feature>
<keyword evidence="3" id="KW-1185">Reference proteome</keyword>
<feature type="transmembrane region" description="Helical" evidence="1">
    <location>
        <begin position="12"/>
        <end position="39"/>
    </location>
</feature>
<dbReference type="KEGG" id="mrr:Moror_12854"/>
<dbReference type="Proteomes" id="UP000017559">
    <property type="component" value="Unassembled WGS sequence"/>
</dbReference>
<gene>
    <name evidence="2" type="ORF">Moror_12854</name>
</gene>
<dbReference type="STRING" id="1381753.V2X4E2"/>
<feature type="transmembrane region" description="Helical" evidence="1">
    <location>
        <begin position="215"/>
        <end position="238"/>
    </location>
</feature>
<sequence length="312" mass="35310">MMSDLSLETYKFIAIWVEAIFWGMYTVLFGICMYVLLSARKRCTTGTVNKPFLATAMVLYFLSTIHFLNDFARGYIGFLEYGDKGGPKKYYEEISVWHYLFREAIYMTINIAADALLVYRLYIVWGRKKRFTAAPLVLLTATAVFGYLTVWGFSRVEPGQNDHAASIYHWAVGLFSLSLVTNVVVTGLIAWRIWWTGRAVSNTLDEKHRHKHSQALVIIIESGALCSMALMLNLILYVTRRNAVQITFDSTAQIMGIAPTLTIVRVGLGLSRFKEYTTNLCTLSIPGRLTTTADWHLHTYDHSVAGPESSQI</sequence>
<feature type="transmembrane region" description="Helical" evidence="1">
    <location>
        <begin position="51"/>
        <end position="68"/>
    </location>
</feature>
<dbReference type="HOGENOM" id="CLU_044614_3_1_1"/>
<keyword evidence="1" id="KW-0812">Transmembrane</keyword>
<organism evidence="2 3">
    <name type="scientific">Moniliophthora roreri (strain MCA 2997)</name>
    <name type="common">Cocoa frosty pod rot fungus</name>
    <name type="synonym">Crinipellis roreri</name>
    <dbReference type="NCBI Taxonomy" id="1381753"/>
    <lineage>
        <taxon>Eukaryota</taxon>
        <taxon>Fungi</taxon>
        <taxon>Dikarya</taxon>
        <taxon>Basidiomycota</taxon>
        <taxon>Agaricomycotina</taxon>
        <taxon>Agaricomycetes</taxon>
        <taxon>Agaricomycetidae</taxon>
        <taxon>Agaricales</taxon>
        <taxon>Marasmiineae</taxon>
        <taxon>Marasmiaceae</taxon>
        <taxon>Moniliophthora</taxon>
    </lineage>
</organism>
<comment type="caution">
    <text evidence="2">The sequence shown here is derived from an EMBL/GenBank/DDBJ whole genome shotgun (WGS) entry which is preliminary data.</text>
</comment>
<dbReference type="AlphaFoldDB" id="V2X4E2"/>
<name>V2X4E2_MONRO</name>
<reference evidence="2 3" key="1">
    <citation type="journal article" date="2014" name="BMC Genomics">
        <title>Genome and secretome analysis of the hemibiotrophic fungal pathogen, Moniliophthora roreri, which causes frosty pod rot disease of cacao: mechanisms of the biotrophic and necrotrophic phases.</title>
        <authorList>
            <person name="Meinhardt L.W."/>
            <person name="Costa G.G.L."/>
            <person name="Thomazella D.P.T."/>
            <person name="Teixeira P.J.P.L."/>
            <person name="Carazzolle M.F."/>
            <person name="Schuster S.C."/>
            <person name="Carlson J.E."/>
            <person name="Guiltinan M.J."/>
            <person name="Mieczkowski P."/>
            <person name="Farmer A."/>
            <person name="Ramaraj T."/>
            <person name="Crozier J."/>
            <person name="Davis R.E."/>
            <person name="Shao J."/>
            <person name="Melnick R.L."/>
            <person name="Pereira G.A.G."/>
            <person name="Bailey B.A."/>
        </authorList>
    </citation>
    <scope>NUCLEOTIDE SEQUENCE [LARGE SCALE GENOMIC DNA]</scope>
    <source>
        <strain evidence="2 3">MCA 2997</strain>
    </source>
</reference>
<accession>V2X4E2</accession>
<feature type="transmembrane region" description="Helical" evidence="1">
    <location>
        <begin position="250"/>
        <end position="268"/>
    </location>
</feature>
<protein>
    <submittedName>
        <fullName evidence="2">Uncharacterized protein</fullName>
    </submittedName>
</protein>
<evidence type="ECO:0000256" key="1">
    <source>
        <dbReference type="SAM" id="Phobius"/>
    </source>
</evidence>
<feature type="transmembrane region" description="Helical" evidence="1">
    <location>
        <begin position="104"/>
        <end position="122"/>
    </location>
</feature>
<evidence type="ECO:0000313" key="2">
    <source>
        <dbReference type="EMBL" id="ESK94023.1"/>
    </source>
</evidence>
<keyword evidence="1" id="KW-1133">Transmembrane helix</keyword>
<evidence type="ECO:0000313" key="3">
    <source>
        <dbReference type="Proteomes" id="UP000017559"/>
    </source>
</evidence>